<dbReference type="PANTHER" id="PTHR43793:SF1">
    <property type="entry name" value="FAD SYNTHASE"/>
    <property type="match status" value="1"/>
</dbReference>
<gene>
    <name evidence="4" type="ORF">A3B25_02085</name>
</gene>
<evidence type="ECO:0000256" key="1">
    <source>
        <dbReference type="ARBA" id="ARBA00022679"/>
    </source>
</evidence>
<dbReference type="NCBIfam" id="TIGR00125">
    <property type="entry name" value="cyt_tran_rel"/>
    <property type="match status" value="1"/>
</dbReference>
<dbReference type="Pfam" id="PF01467">
    <property type="entry name" value="CTP_transf_like"/>
    <property type="match status" value="1"/>
</dbReference>
<proteinExistence type="predicted"/>
<accession>A0A1G2GT43</accession>
<evidence type="ECO:0000313" key="4">
    <source>
        <dbReference type="EMBL" id="OGZ53387.1"/>
    </source>
</evidence>
<keyword evidence="2" id="KW-0548">Nucleotidyltransferase</keyword>
<dbReference type="GO" id="GO:0016779">
    <property type="term" value="F:nucleotidyltransferase activity"/>
    <property type="evidence" value="ECO:0007669"/>
    <property type="project" value="UniProtKB-KW"/>
</dbReference>
<protein>
    <recommendedName>
        <fullName evidence="3">Cytidyltransferase-like domain-containing protein</fullName>
    </recommendedName>
</protein>
<feature type="domain" description="Cytidyltransferase-like" evidence="3">
    <location>
        <begin position="16"/>
        <end position="82"/>
    </location>
</feature>
<dbReference type="SUPFAM" id="SSF52374">
    <property type="entry name" value="Nucleotidylyl transferase"/>
    <property type="match status" value="1"/>
</dbReference>
<dbReference type="EMBL" id="MHNW01000020">
    <property type="protein sequence ID" value="OGZ53387.1"/>
    <property type="molecule type" value="Genomic_DNA"/>
</dbReference>
<sequence length="158" mass="17583">MSKKLAKKGKVVVAVSGGFDPIHIGHVRMIQEARALGDELVVILNNDKWLTKKKGHVFMREEERKEIIEAIRGVSRVVITAHPENASDMSVCFELREIRPHVFANGGDRKPDGDPVPEVLVCEELNIAMVYNVGHGGKVQSSSWLVDKYRKNKAGKSD</sequence>
<name>A0A1G2GT43_9BACT</name>
<organism evidence="4 5">
    <name type="scientific">Candidatus Ryanbacteria bacterium RIFCSPLOWO2_01_FULL_48_26</name>
    <dbReference type="NCBI Taxonomy" id="1802126"/>
    <lineage>
        <taxon>Bacteria</taxon>
        <taxon>Candidatus Ryaniibacteriota</taxon>
    </lineage>
</organism>
<dbReference type="InterPro" id="IPR004821">
    <property type="entry name" value="Cyt_trans-like"/>
</dbReference>
<dbReference type="PANTHER" id="PTHR43793">
    <property type="entry name" value="FAD SYNTHASE"/>
    <property type="match status" value="1"/>
</dbReference>
<dbReference type="STRING" id="1802126.A3B25_02085"/>
<dbReference type="Proteomes" id="UP000179106">
    <property type="component" value="Unassembled WGS sequence"/>
</dbReference>
<dbReference type="InterPro" id="IPR050385">
    <property type="entry name" value="Archaeal_FAD_synthase"/>
</dbReference>
<comment type="caution">
    <text evidence="4">The sequence shown here is derived from an EMBL/GenBank/DDBJ whole genome shotgun (WGS) entry which is preliminary data.</text>
</comment>
<keyword evidence="1" id="KW-0808">Transferase</keyword>
<evidence type="ECO:0000256" key="2">
    <source>
        <dbReference type="ARBA" id="ARBA00022695"/>
    </source>
</evidence>
<dbReference type="AlphaFoldDB" id="A0A1G2GT43"/>
<evidence type="ECO:0000313" key="5">
    <source>
        <dbReference type="Proteomes" id="UP000179106"/>
    </source>
</evidence>
<evidence type="ECO:0000259" key="3">
    <source>
        <dbReference type="Pfam" id="PF01467"/>
    </source>
</evidence>
<dbReference type="Gene3D" id="3.40.50.620">
    <property type="entry name" value="HUPs"/>
    <property type="match status" value="1"/>
</dbReference>
<dbReference type="InterPro" id="IPR014729">
    <property type="entry name" value="Rossmann-like_a/b/a_fold"/>
</dbReference>
<reference evidence="4 5" key="1">
    <citation type="journal article" date="2016" name="Nat. Commun.">
        <title>Thousands of microbial genomes shed light on interconnected biogeochemical processes in an aquifer system.</title>
        <authorList>
            <person name="Anantharaman K."/>
            <person name="Brown C.T."/>
            <person name="Hug L.A."/>
            <person name="Sharon I."/>
            <person name="Castelle C.J."/>
            <person name="Probst A.J."/>
            <person name="Thomas B.C."/>
            <person name="Singh A."/>
            <person name="Wilkins M.J."/>
            <person name="Karaoz U."/>
            <person name="Brodie E.L."/>
            <person name="Williams K.H."/>
            <person name="Hubbard S.S."/>
            <person name="Banfield J.F."/>
        </authorList>
    </citation>
    <scope>NUCLEOTIDE SEQUENCE [LARGE SCALE GENOMIC DNA]</scope>
</reference>